<sequence length="66" mass="7007">MPPAAKEAMPWRAAPVSRVRCCGSPAMPAGRSRAAGDPLTARRLWRVSEELTGPHFPPGRDAQAGV</sequence>
<name>A0A6G5RFW3_9ACTN</name>
<dbReference type="EMBL" id="CP021978">
    <property type="protein sequence ID" value="QCD56774.1"/>
    <property type="molecule type" value="Genomic_DNA"/>
</dbReference>
<gene>
    <name evidence="1" type="ORF">CEB94_19340</name>
</gene>
<evidence type="ECO:0000313" key="1">
    <source>
        <dbReference type="EMBL" id="QCD56774.1"/>
    </source>
</evidence>
<proteinExistence type="predicted"/>
<protein>
    <submittedName>
        <fullName evidence="1">Uncharacterized protein</fullName>
    </submittedName>
</protein>
<dbReference type="Proteomes" id="UP000495940">
    <property type="component" value="Chromosome"/>
</dbReference>
<evidence type="ECO:0000313" key="2">
    <source>
        <dbReference type="Proteomes" id="UP000495940"/>
    </source>
</evidence>
<reference evidence="1 2" key="1">
    <citation type="submission" date="2017-06" db="EMBL/GenBank/DDBJ databases">
        <title>Complete Genome Sequence of Streptomyces hawaiiensis NRRL 15010 and insights into acyldepsipeptides biosynthesis.</title>
        <authorList>
            <person name="Mariita R.M."/>
            <person name="Sello J.K."/>
        </authorList>
    </citation>
    <scope>NUCLEOTIDE SEQUENCE [LARGE SCALE GENOMIC DNA]</scope>
    <source>
        <strain evidence="1 2">ATCC 12236</strain>
    </source>
</reference>
<accession>A0A6G5RFW3</accession>
<keyword evidence="2" id="KW-1185">Reference proteome</keyword>
<organism evidence="1 2">
    <name type="scientific">Streptomyces hawaiiensis</name>
    <dbReference type="NCBI Taxonomy" id="67305"/>
    <lineage>
        <taxon>Bacteria</taxon>
        <taxon>Bacillati</taxon>
        <taxon>Actinomycetota</taxon>
        <taxon>Actinomycetes</taxon>
        <taxon>Kitasatosporales</taxon>
        <taxon>Streptomycetaceae</taxon>
        <taxon>Streptomyces</taxon>
    </lineage>
</organism>
<dbReference type="AlphaFoldDB" id="A0A6G5RFW3"/>
<dbReference type="KEGG" id="shaw:CEB94_19340"/>